<keyword evidence="1" id="KW-1133">Transmembrane helix</keyword>
<evidence type="ECO:0000256" key="1">
    <source>
        <dbReference type="SAM" id="Phobius"/>
    </source>
</evidence>
<feature type="transmembrane region" description="Helical" evidence="1">
    <location>
        <begin position="7"/>
        <end position="26"/>
    </location>
</feature>
<sequence>MSQSTLQAVFLIAIEFIIPILIVIMIEHANVSNLFLRILGCGPHCRSCNIKNGCDAAPQLETGGAYTNWYLEPTLRKHPNFKQSKIYFPVPGYFAHDGCKSYSIDKFNCLVCNDNYYNYRDDGAPWICQTTCVPYTNYDAIYGKYTFDIANCSLTSNGQLNSISACHDGYIHSSNPKTCTYTCGIGYAPYIVYTYRGTARQTSCQRCDSSCLECSNIGYQNCKSCFKGQYLNLPDRNLQVGVCTAKSSQSLTAEIYVGPAGLLNNRDSSSITGSSTNYFNSIQDAIKKAYELGAEYSSAEITIKLIDGSHTMVRYYPEDKYMPTKLDQYSKTTKIILQPASPNIQLTINYKLRDTFHFLVGGGLTMRNLIFEGIDSTLDFLLDYYTNLKCAQNQFQQCCFIDSNGNLAGQPSCRFQTKPQIFQIKSIIRTEKCYAADGTNFILFDMYSQNMLTTPPTLELEINKNQGGYIKMKNVVFDNFNTCGAIVRNKLIHRPPTGIDYSNYKTFYQSTLNNDYTTKMREKLDLSNQNPYSASCSNTQAQNSKPCFSLSVEGSTFKNFGSMKESMSYGNQVDPDYLLQYQGLIFDLDGFNGNIKLVGNTFENNVIKYDSCKVGEYFKNKQGIFDFEQDMYPSYGTKTALQIKSWISIVNHGDWEIDIVDNKFLRNTAVMGLIVLSLNQKYLSTSNYFEKNYACSQTGGGIIRMYCVNQNTSISDINLDTPYEDMAQDVAQKYYQNIKLITLPLKIIQKTYQNYVYNVPYQINQFQSNTYKQNFASNNISLISIQALRTIFNNETFIGNGESSIETTQWLGENGRYIQASPSSELTAFQLSQLDSQTQVSSLIELFRHHQVHLTQSSFDSNWQYESQASQTKGQLLTLAFFQGYLYFDQLTVLNHIGIQDNPLGPEYLGFNIAQNYPQRVGAISPFIKLQWHTRILPIFYFKFNYQNFYFMNIKWQHHPDLQSYQMLFNYRDPKIQLQYDQYITQTQDFQLMHSIFEDVDCYNCNNPILTISSATMLIRNITFTNVNFRAQQSQMQSKKVQLEVSQLKQ</sequence>
<accession>A0A078B596</accession>
<dbReference type="Proteomes" id="UP000039865">
    <property type="component" value="Unassembled WGS sequence"/>
</dbReference>
<dbReference type="AlphaFoldDB" id="A0A078B596"/>
<protein>
    <submittedName>
        <fullName evidence="2">Uncharacterized protein</fullName>
    </submittedName>
</protein>
<keyword evidence="1" id="KW-0812">Transmembrane</keyword>
<dbReference type="InterPro" id="IPR006212">
    <property type="entry name" value="Furin_repeat"/>
</dbReference>
<dbReference type="InParanoid" id="A0A078B596"/>
<evidence type="ECO:0000313" key="3">
    <source>
        <dbReference type="Proteomes" id="UP000039865"/>
    </source>
</evidence>
<evidence type="ECO:0000313" key="2">
    <source>
        <dbReference type="EMBL" id="CDW89700.1"/>
    </source>
</evidence>
<keyword evidence="3" id="KW-1185">Reference proteome</keyword>
<dbReference type="SMART" id="SM00261">
    <property type="entry name" value="FU"/>
    <property type="match status" value="2"/>
</dbReference>
<proteinExistence type="predicted"/>
<reference evidence="2 3" key="1">
    <citation type="submission" date="2014-06" db="EMBL/GenBank/DDBJ databases">
        <authorList>
            <person name="Swart Estienne"/>
        </authorList>
    </citation>
    <scope>NUCLEOTIDE SEQUENCE [LARGE SCALE GENOMIC DNA]</scope>
    <source>
        <strain evidence="2 3">130c</strain>
    </source>
</reference>
<dbReference type="EMBL" id="CCKQ01017806">
    <property type="protein sequence ID" value="CDW89700.1"/>
    <property type="molecule type" value="Genomic_DNA"/>
</dbReference>
<organism evidence="2 3">
    <name type="scientific">Stylonychia lemnae</name>
    <name type="common">Ciliate</name>
    <dbReference type="NCBI Taxonomy" id="5949"/>
    <lineage>
        <taxon>Eukaryota</taxon>
        <taxon>Sar</taxon>
        <taxon>Alveolata</taxon>
        <taxon>Ciliophora</taxon>
        <taxon>Intramacronucleata</taxon>
        <taxon>Spirotrichea</taxon>
        <taxon>Stichotrichia</taxon>
        <taxon>Sporadotrichida</taxon>
        <taxon>Oxytrichidae</taxon>
        <taxon>Stylonychinae</taxon>
        <taxon>Stylonychia</taxon>
    </lineage>
</organism>
<dbReference type="CDD" id="cd00064">
    <property type="entry name" value="FU"/>
    <property type="match status" value="1"/>
</dbReference>
<keyword evidence="1" id="KW-0472">Membrane</keyword>
<dbReference type="InterPro" id="IPR009030">
    <property type="entry name" value="Growth_fac_rcpt_cys_sf"/>
</dbReference>
<name>A0A078B596_STYLE</name>
<dbReference type="SUPFAM" id="SSF57184">
    <property type="entry name" value="Growth factor receptor domain"/>
    <property type="match status" value="1"/>
</dbReference>
<gene>
    <name evidence="2" type="primary">Contig13119.g13989</name>
    <name evidence="2" type="ORF">STYLEM_18837</name>
</gene>